<sequence length="33" mass="4034">MHHVAYFTWQHYVIIAIVFDFNIFQIVVDLCHL</sequence>
<dbReference type="Proteomes" id="UP000257712">
    <property type="component" value="Unassembled WGS sequence"/>
</dbReference>
<dbReference type="EMBL" id="UJYZ02000003">
    <property type="protein sequence ID" value="VVJ51204.1"/>
    <property type="molecule type" value="Genomic_DNA"/>
</dbReference>
<dbReference type="Proteomes" id="UP000259400">
    <property type="component" value="Unassembled WGS sequence"/>
</dbReference>
<organism evidence="2 4">
    <name type="scientific">Klebsiella quasivariicola</name>
    <dbReference type="NCBI Taxonomy" id="2026240"/>
    <lineage>
        <taxon>Bacteria</taxon>
        <taxon>Pseudomonadati</taxon>
        <taxon>Pseudomonadota</taxon>
        <taxon>Gammaproteobacteria</taxon>
        <taxon>Enterobacterales</taxon>
        <taxon>Enterobacteriaceae</taxon>
        <taxon>Klebsiella/Raoultella group</taxon>
        <taxon>Klebsiella</taxon>
        <taxon>Klebsiella pneumoniae complex</taxon>
    </lineage>
</organism>
<evidence type="ECO:0000313" key="3">
    <source>
        <dbReference type="EMBL" id="VVJ51204.1"/>
    </source>
</evidence>
<proteinExistence type="predicted"/>
<keyword evidence="1" id="KW-0812">Transmembrane</keyword>
<feature type="transmembrane region" description="Helical" evidence="1">
    <location>
        <begin position="12"/>
        <end position="31"/>
    </location>
</feature>
<evidence type="ECO:0000256" key="1">
    <source>
        <dbReference type="SAM" id="Phobius"/>
    </source>
</evidence>
<evidence type="ECO:0000313" key="2">
    <source>
        <dbReference type="EMBL" id="SXD92916.1"/>
    </source>
</evidence>
<accession>A0A5E5TCW5</accession>
<dbReference type="EMBL" id="UJZG01000004">
    <property type="protein sequence ID" value="SXD92916.1"/>
    <property type="molecule type" value="Genomic_DNA"/>
</dbReference>
<accession>A0A6C2V9T3</accession>
<name>A0A5E5TCW5_9ENTR</name>
<gene>
    <name evidence="3" type="ORF">SAMEA3538468_01059</name>
    <name evidence="2" type="ORF">SAMEA3538780_01943</name>
</gene>
<reference evidence="2 4" key="1">
    <citation type="submission" date="2018-08" db="EMBL/GenBank/DDBJ databases">
        <authorList>
            <consortium name="Pathogen Informatics"/>
        </authorList>
    </citation>
    <scope>NUCLEOTIDE SEQUENCE [LARGE SCALE GENOMIC DNA]</scope>
    <source>
        <strain evidence="3 5">EuSCAPE_IL010</strain>
        <strain evidence="2 4">EuSCAPE_IT371</strain>
    </source>
</reference>
<protein>
    <submittedName>
        <fullName evidence="2">Uncharacterized protein</fullName>
    </submittedName>
</protein>
<keyword evidence="5" id="KW-1185">Reference proteome</keyword>
<keyword evidence="1" id="KW-0472">Membrane</keyword>
<dbReference type="AlphaFoldDB" id="A0A5E5TCW5"/>
<keyword evidence="1" id="KW-1133">Transmembrane helix</keyword>
<evidence type="ECO:0000313" key="4">
    <source>
        <dbReference type="Proteomes" id="UP000257712"/>
    </source>
</evidence>
<comment type="caution">
    <text evidence="2">The sequence shown here is derived from an EMBL/GenBank/DDBJ whole genome shotgun (WGS) entry which is preliminary data.</text>
</comment>
<evidence type="ECO:0000313" key="5">
    <source>
        <dbReference type="Proteomes" id="UP000259400"/>
    </source>
</evidence>